<feature type="region of interest" description="Disordered" evidence="3">
    <location>
        <begin position="280"/>
        <end position="348"/>
    </location>
</feature>
<dbReference type="OMA" id="GDGAYPE"/>
<keyword evidence="1" id="KW-0547">Nucleotide-binding</keyword>
<reference evidence="6" key="1">
    <citation type="submission" date="2012-06" db="EMBL/GenBank/DDBJ databases">
        <title>The genome sequence of Coniosporium apollinis CBS 100218.</title>
        <authorList>
            <consortium name="The Broad Institute Genome Sequencing Platform"/>
            <person name="Cuomo C."/>
            <person name="Gorbushina A."/>
            <person name="Noack S."/>
            <person name="Walker B."/>
            <person name="Young S.K."/>
            <person name="Zeng Q."/>
            <person name="Gargeya S."/>
            <person name="Fitzgerald M."/>
            <person name="Haas B."/>
            <person name="Abouelleil A."/>
            <person name="Alvarado L."/>
            <person name="Arachchi H.M."/>
            <person name="Berlin A.M."/>
            <person name="Chapman S.B."/>
            <person name="Goldberg J."/>
            <person name="Griggs A."/>
            <person name="Gujja S."/>
            <person name="Hansen M."/>
            <person name="Howarth C."/>
            <person name="Imamovic A."/>
            <person name="Larimer J."/>
            <person name="McCowan C."/>
            <person name="Montmayeur A."/>
            <person name="Murphy C."/>
            <person name="Neiman D."/>
            <person name="Pearson M."/>
            <person name="Priest M."/>
            <person name="Roberts A."/>
            <person name="Saif S."/>
            <person name="Shea T."/>
            <person name="Sisk P."/>
            <person name="Sykes S."/>
            <person name="Wortman J."/>
            <person name="Nusbaum C."/>
            <person name="Birren B."/>
        </authorList>
    </citation>
    <scope>NUCLEOTIDE SEQUENCE [LARGE SCALE GENOMIC DNA]</scope>
    <source>
        <strain evidence="6">CBS 100218</strain>
    </source>
</reference>
<dbReference type="Pfam" id="PF08423">
    <property type="entry name" value="Rad51"/>
    <property type="match status" value="1"/>
</dbReference>
<evidence type="ECO:0000313" key="6">
    <source>
        <dbReference type="Proteomes" id="UP000016924"/>
    </source>
</evidence>
<dbReference type="GeneID" id="19898261"/>
<proteinExistence type="predicted"/>
<dbReference type="GO" id="GO:0000730">
    <property type="term" value="P:DNA recombinase assembly"/>
    <property type="evidence" value="ECO:0007669"/>
    <property type="project" value="TreeGrafter"/>
</dbReference>
<dbReference type="GO" id="GO:0000150">
    <property type="term" value="F:DNA strand exchange activity"/>
    <property type="evidence" value="ECO:0007669"/>
    <property type="project" value="TreeGrafter"/>
</dbReference>
<dbReference type="OrthoDB" id="1861185at2759"/>
<feature type="compositionally biased region" description="Basic and acidic residues" evidence="3">
    <location>
        <begin position="412"/>
        <end position="424"/>
    </location>
</feature>
<name>R7YIW5_CONA1</name>
<dbReference type="InterPro" id="IPR013632">
    <property type="entry name" value="Rad51_C"/>
</dbReference>
<dbReference type="InterPro" id="IPR027417">
    <property type="entry name" value="P-loop_NTPase"/>
</dbReference>
<keyword evidence="2" id="KW-0067">ATP-binding</keyword>
<dbReference type="PANTHER" id="PTHR22942">
    <property type="entry name" value="RECA/RAD51/RADA DNA STRAND-PAIRING FAMILY MEMBER"/>
    <property type="match status" value="1"/>
</dbReference>
<feature type="compositionally biased region" description="Low complexity" evidence="3">
    <location>
        <begin position="280"/>
        <end position="318"/>
    </location>
</feature>
<dbReference type="InterPro" id="IPR020588">
    <property type="entry name" value="RecA_ATP-bd"/>
</dbReference>
<evidence type="ECO:0000259" key="4">
    <source>
        <dbReference type="PROSITE" id="PS50162"/>
    </source>
</evidence>
<dbReference type="GO" id="GO:0061982">
    <property type="term" value="P:meiosis I cell cycle process"/>
    <property type="evidence" value="ECO:0007669"/>
    <property type="project" value="UniProtKB-ARBA"/>
</dbReference>
<dbReference type="GO" id="GO:0003697">
    <property type="term" value="F:single-stranded DNA binding"/>
    <property type="evidence" value="ECO:0007669"/>
    <property type="project" value="TreeGrafter"/>
</dbReference>
<dbReference type="HOGENOM" id="CLU_013059_1_1_1"/>
<dbReference type="AlphaFoldDB" id="R7YIW5"/>
<organism evidence="5 6">
    <name type="scientific">Coniosporium apollinis (strain CBS 100218)</name>
    <name type="common">Rock-inhabiting black yeast</name>
    <dbReference type="NCBI Taxonomy" id="1168221"/>
    <lineage>
        <taxon>Eukaryota</taxon>
        <taxon>Fungi</taxon>
        <taxon>Dikarya</taxon>
        <taxon>Ascomycota</taxon>
        <taxon>Pezizomycotina</taxon>
        <taxon>Dothideomycetes</taxon>
        <taxon>Dothideomycetes incertae sedis</taxon>
        <taxon>Coniosporium</taxon>
    </lineage>
</organism>
<dbReference type="GO" id="GO:0005524">
    <property type="term" value="F:ATP binding"/>
    <property type="evidence" value="ECO:0007669"/>
    <property type="project" value="UniProtKB-KW"/>
</dbReference>
<sequence length="491" mass="52071">MTDLLQVLPDFSTQPYSHLLPSLEKNQVTTADLLTLDAVDIAKRAQVPVAEARRLTDAVLSALRGQLGLQHDIEISKKPSLASTGQELIGRWSTISTLDDGLDAALGGGIPTGYLVEVTGESGAGKTQFLLTLLLSSQLAPPAGLSKSALYISTEAALPTSRLAQLLKSHPRLSSLPDASRPSLSRILSIQTPDLESQDHILRYQLPVAIARHNIGLVVLDSVAANYRAEFSQDPSAKSGAAAMAKRSAQLVQLGSLLRDLARAENIAIVVANQVADRFSPTPAAPSAAVSRTTSLNSNQSNSNNKPNNGDTNGSRPASPSPQPQPQPEKRPISTPRPSPQLLSTPDPLTLDHQQRWFTGWGDLAPSSSSNDDGIDRPQMLKTPSLGLVWTNQIACRIALIKEVVYSTEQDEQARKAEGGRDGDEGGGSGPDIAGWRRWMRVVFAPWAGPTEGRGVRFEICGGGVRSIGRGEAKVIESGALESATAAASLP</sequence>
<evidence type="ECO:0000256" key="3">
    <source>
        <dbReference type="SAM" id="MobiDB-lite"/>
    </source>
</evidence>
<dbReference type="RefSeq" id="XP_007777051.1">
    <property type="nucleotide sequence ID" value="XM_007778861.1"/>
</dbReference>
<evidence type="ECO:0000313" key="5">
    <source>
        <dbReference type="EMBL" id="EON61734.1"/>
    </source>
</evidence>
<protein>
    <recommendedName>
        <fullName evidence="4">RecA family profile 1 domain-containing protein</fullName>
    </recommendedName>
</protein>
<feature type="region of interest" description="Disordered" evidence="3">
    <location>
        <begin position="412"/>
        <end position="433"/>
    </location>
</feature>
<evidence type="ECO:0000256" key="1">
    <source>
        <dbReference type="ARBA" id="ARBA00022741"/>
    </source>
</evidence>
<dbReference type="GO" id="GO:0006312">
    <property type="term" value="P:mitotic recombination"/>
    <property type="evidence" value="ECO:0007669"/>
    <property type="project" value="TreeGrafter"/>
</dbReference>
<dbReference type="STRING" id="1168221.R7YIW5"/>
<dbReference type="PROSITE" id="PS50162">
    <property type="entry name" value="RECA_2"/>
    <property type="match status" value="1"/>
</dbReference>
<dbReference type="SUPFAM" id="SSF52540">
    <property type="entry name" value="P-loop containing nucleoside triphosphate hydrolases"/>
    <property type="match status" value="1"/>
</dbReference>
<dbReference type="PRINTS" id="PR01874">
    <property type="entry name" value="DNAREPAIRADA"/>
</dbReference>
<dbReference type="Proteomes" id="UP000016924">
    <property type="component" value="Unassembled WGS sequence"/>
</dbReference>
<dbReference type="Gene3D" id="3.40.50.300">
    <property type="entry name" value="P-loop containing nucleotide triphosphate hydrolases"/>
    <property type="match status" value="1"/>
</dbReference>
<accession>R7YIW5</accession>
<gene>
    <name evidence="5" type="ORF">W97_00950</name>
</gene>
<dbReference type="GO" id="GO:0003690">
    <property type="term" value="F:double-stranded DNA binding"/>
    <property type="evidence" value="ECO:0007669"/>
    <property type="project" value="TreeGrafter"/>
</dbReference>
<evidence type="ECO:0000256" key="2">
    <source>
        <dbReference type="ARBA" id="ARBA00022840"/>
    </source>
</evidence>
<dbReference type="EMBL" id="JH767556">
    <property type="protein sequence ID" value="EON61734.1"/>
    <property type="molecule type" value="Genomic_DNA"/>
</dbReference>
<feature type="domain" description="RecA family profile 1" evidence="4">
    <location>
        <begin position="91"/>
        <end position="275"/>
    </location>
</feature>
<dbReference type="PANTHER" id="PTHR22942:SF66">
    <property type="entry name" value="RE19845P"/>
    <property type="match status" value="1"/>
</dbReference>
<dbReference type="eggNOG" id="KOG1564">
    <property type="taxonomic scope" value="Eukaryota"/>
</dbReference>
<dbReference type="GO" id="GO:0042148">
    <property type="term" value="P:DNA strand invasion"/>
    <property type="evidence" value="ECO:0007669"/>
    <property type="project" value="TreeGrafter"/>
</dbReference>
<keyword evidence="6" id="KW-1185">Reference proteome</keyword>
<dbReference type="GO" id="GO:0140664">
    <property type="term" value="F:ATP-dependent DNA damage sensor activity"/>
    <property type="evidence" value="ECO:0007669"/>
    <property type="project" value="InterPro"/>
</dbReference>